<comment type="caution">
    <text evidence="3">The sequence shown here is derived from an EMBL/GenBank/DDBJ whole genome shotgun (WGS) entry which is preliminary data.</text>
</comment>
<dbReference type="RefSeq" id="WP_345357264.1">
    <property type="nucleotide sequence ID" value="NZ_BAABII010000003.1"/>
</dbReference>
<proteinExistence type="predicted"/>
<feature type="transmembrane region" description="Helical" evidence="2">
    <location>
        <begin position="27"/>
        <end position="47"/>
    </location>
</feature>
<keyword evidence="2" id="KW-1133">Transmembrane helix</keyword>
<evidence type="ECO:0000313" key="3">
    <source>
        <dbReference type="EMBL" id="MEY8042683.1"/>
    </source>
</evidence>
<keyword evidence="2" id="KW-0472">Membrane</keyword>
<accession>A0ABV4CQH8</accession>
<protein>
    <submittedName>
        <fullName evidence="3">Uncharacterized protein</fullName>
    </submittedName>
</protein>
<dbReference type="Proteomes" id="UP001564626">
    <property type="component" value="Unassembled WGS sequence"/>
</dbReference>
<feature type="region of interest" description="Disordered" evidence="1">
    <location>
        <begin position="1"/>
        <end position="20"/>
    </location>
</feature>
<evidence type="ECO:0000256" key="1">
    <source>
        <dbReference type="SAM" id="MobiDB-lite"/>
    </source>
</evidence>
<feature type="transmembrane region" description="Helical" evidence="2">
    <location>
        <begin position="70"/>
        <end position="92"/>
    </location>
</feature>
<gene>
    <name evidence="3" type="ORF">AB8O55_25025</name>
</gene>
<dbReference type="EMBL" id="JBGEHV010000063">
    <property type="protein sequence ID" value="MEY8042683.1"/>
    <property type="molecule type" value="Genomic_DNA"/>
</dbReference>
<name>A0ABV4CQH8_9PSEU</name>
<evidence type="ECO:0000256" key="2">
    <source>
        <dbReference type="SAM" id="Phobius"/>
    </source>
</evidence>
<keyword evidence="2" id="KW-0812">Transmembrane</keyword>
<keyword evidence="4" id="KW-1185">Reference proteome</keyword>
<sequence>MTESWPVDGTEQGTQERSGVHQPWRTAIAAVELLIALGLAVTAWWAWGRGIVPIYLPGPGGATDVVTRSIGSWLATAIAAGGVGALLVLDAIRQLVLAIRVRDRG</sequence>
<reference evidence="3 4" key="1">
    <citation type="submission" date="2024-08" db="EMBL/GenBank/DDBJ databases">
        <title>Genome mining of Saccharopolyspora cebuensis PGLac3 from Nigerian medicinal plant.</title>
        <authorList>
            <person name="Ezeobiora C.E."/>
            <person name="Igbokwe N.H."/>
            <person name="Amin D.H."/>
            <person name="Mendie U.E."/>
        </authorList>
    </citation>
    <scope>NUCLEOTIDE SEQUENCE [LARGE SCALE GENOMIC DNA]</scope>
    <source>
        <strain evidence="3 4">PGLac3</strain>
    </source>
</reference>
<organism evidence="3 4">
    <name type="scientific">Saccharopolyspora cebuensis</name>
    <dbReference type="NCBI Taxonomy" id="418759"/>
    <lineage>
        <taxon>Bacteria</taxon>
        <taxon>Bacillati</taxon>
        <taxon>Actinomycetota</taxon>
        <taxon>Actinomycetes</taxon>
        <taxon>Pseudonocardiales</taxon>
        <taxon>Pseudonocardiaceae</taxon>
        <taxon>Saccharopolyspora</taxon>
    </lineage>
</organism>
<evidence type="ECO:0000313" key="4">
    <source>
        <dbReference type="Proteomes" id="UP001564626"/>
    </source>
</evidence>